<dbReference type="EMBL" id="JTDF01020300">
    <property type="protein sequence ID" value="KAF8562437.1"/>
    <property type="molecule type" value="Genomic_DNA"/>
</dbReference>
<gene>
    <name evidence="1" type="ORF">P879_11677</name>
</gene>
<accession>A0A8T0D747</accession>
<dbReference type="AlphaFoldDB" id="A0A8T0D747"/>
<organism evidence="1 2">
    <name type="scientific">Paragonimus westermani</name>
    <dbReference type="NCBI Taxonomy" id="34504"/>
    <lineage>
        <taxon>Eukaryota</taxon>
        <taxon>Metazoa</taxon>
        <taxon>Spiralia</taxon>
        <taxon>Lophotrochozoa</taxon>
        <taxon>Platyhelminthes</taxon>
        <taxon>Trematoda</taxon>
        <taxon>Digenea</taxon>
        <taxon>Plagiorchiida</taxon>
        <taxon>Troglotremata</taxon>
        <taxon>Troglotrematidae</taxon>
        <taxon>Paragonimus</taxon>
    </lineage>
</organism>
<sequence length="85" mass="9361">MVVHIPEEAKFEKLDLERTLRLLVAGGAELSGSVNANFATFLNHKEATHVLVPVGYNRKSDRIPITPEMVYQSVNSGKLISEAVL</sequence>
<dbReference type="Proteomes" id="UP000699462">
    <property type="component" value="Unassembled WGS sequence"/>
</dbReference>
<keyword evidence="2" id="KW-1185">Reference proteome</keyword>
<proteinExistence type="predicted"/>
<comment type="caution">
    <text evidence="1">The sequence shown here is derived from an EMBL/GenBank/DDBJ whole genome shotgun (WGS) entry which is preliminary data.</text>
</comment>
<reference evidence="1 2" key="1">
    <citation type="submission" date="2019-07" db="EMBL/GenBank/DDBJ databases">
        <title>Annotation for the trematode Paragonimus westermani.</title>
        <authorList>
            <person name="Choi Y.-J."/>
        </authorList>
    </citation>
    <scope>NUCLEOTIDE SEQUENCE [LARGE SCALE GENOMIC DNA]</scope>
    <source>
        <strain evidence="1">180907_Pwestermani</strain>
    </source>
</reference>
<evidence type="ECO:0000313" key="2">
    <source>
        <dbReference type="Proteomes" id="UP000699462"/>
    </source>
</evidence>
<name>A0A8T0D747_9TREM</name>
<evidence type="ECO:0000313" key="1">
    <source>
        <dbReference type="EMBL" id="KAF8562437.1"/>
    </source>
</evidence>
<protein>
    <submittedName>
        <fullName evidence="1">Uncharacterized protein</fullName>
    </submittedName>
</protein>